<dbReference type="PANTHER" id="PTHR13285:SF18">
    <property type="entry name" value="PROTEIN-CYSTEINE N-PALMITOYLTRANSFERASE RASP"/>
    <property type="match status" value="1"/>
</dbReference>
<evidence type="ECO:0000313" key="10">
    <source>
        <dbReference type="Proteomes" id="UP001623592"/>
    </source>
</evidence>
<keyword evidence="4 8" id="KW-0812">Transmembrane</keyword>
<evidence type="ECO:0000256" key="8">
    <source>
        <dbReference type="SAM" id="Phobius"/>
    </source>
</evidence>
<dbReference type="InterPro" id="IPR028362">
    <property type="entry name" value="AlgI"/>
</dbReference>
<keyword evidence="3 7" id="KW-1003">Cell membrane</keyword>
<gene>
    <name evidence="9" type="ORF">ACJDT4_02885</name>
</gene>
<keyword evidence="7" id="KW-0012">Acyltransferase</keyword>
<evidence type="ECO:0000256" key="3">
    <source>
        <dbReference type="ARBA" id="ARBA00022475"/>
    </source>
</evidence>
<feature type="transmembrane region" description="Helical" evidence="8">
    <location>
        <begin position="74"/>
        <end position="93"/>
    </location>
</feature>
<dbReference type="PIRSF" id="PIRSF500217">
    <property type="entry name" value="AlgI"/>
    <property type="match status" value="1"/>
</dbReference>
<evidence type="ECO:0000313" key="9">
    <source>
        <dbReference type="EMBL" id="MFL0249353.1"/>
    </source>
</evidence>
<accession>A0ABW8TCA8</accession>
<comment type="similarity">
    <text evidence="2 7">Belongs to the membrane-bound acyltransferase family.</text>
</comment>
<protein>
    <submittedName>
        <fullName evidence="9">MBOAT family O-acyltransferase</fullName>
    </submittedName>
</protein>
<evidence type="ECO:0000256" key="1">
    <source>
        <dbReference type="ARBA" id="ARBA00004651"/>
    </source>
</evidence>
<organism evidence="9 10">
    <name type="scientific">Clostridium neuense</name>
    <dbReference type="NCBI Taxonomy" id="1728934"/>
    <lineage>
        <taxon>Bacteria</taxon>
        <taxon>Bacillati</taxon>
        <taxon>Bacillota</taxon>
        <taxon>Clostridia</taxon>
        <taxon>Eubacteriales</taxon>
        <taxon>Clostridiaceae</taxon>
        <taxon>Clostridium</taxon>
    </lineage>
</organism>
<dbReference type="Pfam" id="PF03062">
    <property type="entry name" value="MBOAT"/>
    <property type="match status" value="1"/>
</dbReference>
<keyword evidence="10" id="KW-1185">Reference proteome</keyword>
<dbReference type="Proteomes" id="UP001623592">
    <property type="component" value="Unassembled WGS sequence"/>
</dbReference>
<dbReference type="PIRSF" id="PIRSF016636">
    <property type="entry name" value="AlgI_DltB"/>
    <property type="match status" value="1"/>
</dbReference>
<dbReference type="EMBL" id="JBJIAA010000002">
    <property type="protein sequence ID" value="MFL0249353.1"/>
    <property type="molecule type" value="Genomic_DNA"/>
</dbReference>
<comment type="caution">
    <text evidence="9">The sequence shown here is derived from an EMBL/GenBank/DDBJ whole genome shotgun (WGS) entry which is preliminary data.</text>
</comment>
<evidence type="ECO:0000256" key="5">
    <source>
        <dbReference type="ARBA" id="ARBA00022989"/>
    </source>
</evidence>
<feature type="transmembrane region" description="Helical" evidence="8">
    <location>
        <begin position="12"/>
        <end position="35"/>
    </location>
</feature>
<keyword evidence="5 8" id="KW-1133">Transmembrane helix</keyword>
<dbReference type="InterPro" id="IPR004299">
    <property type="entry name" value="MBOAT_fam"/>
</dbReference>
<evidence type="ECO:0000256" key="6">
    <source>
        <dbReference type="ARBA" id="ARBA00023136"/>
    </source>
</evidence>
<dbReference type="InterPro" id="IPR024194">
    <property type="entry name" value="Ac/AlaTfrase_AlgI/DltB"/>
</dbReference>
<reference evidence="9 10" key="1">
    <citation type="submission" date="2024-11" db="EMBL/GenBank/DDBJ databases">
        <authorList>
            <person name="Heng Y.C."/>
            <person name="Lim A.C.H."/>
            <person name="Lee J.K.Y."/>
            <person name="Kittelmann S."/>
        </authorList>
    </citation>
    <scope>NUCLEOTIDE SEQUENCE [LARGE SCALE GENOMIC DNA]</scope>
    <source>
        <strain evidence="9 10">WILCCON 0114</strain>
    </source>
</reference>
<name>A0ABW8TCA8_9CLOT</name>
<evidence type="ECO:0000256" key="4">
    <source>
        <dbReference type="ARBA" id="ARBA00022692"/>
    </source>
</evidence>
<keyword evidence="7" id="KW-0808">Transferase</keyword>
<comment type="subcellular location">
    <subcellularLocation>
        <location evidence="1">Cell membrane</location>
        <topology evidence="1">Multi-pass membrane protein</topology>
    </subcellularLocation>
</comment>
<dbReference type="PANTHER" id="PTHR13285">
    <property type="entry name" value="ACYLTRANSFERASE"/>
    <property type="match status" value="1"/>
</dbReference>
<feature type="transmembrane region" description="Helical" evidence="8">
    <location>
        <begin position="422"/>
        <end position="438"/>
    </location>
</feature>
<dbReference type="InterPro" id="IPR051085">
    <property type="entry name" value="MB_O-acyltransferase"/>
</dbReference>
<sequence length="487" mass="56912">MEFLIFFVIVTAIYYIIPYKLRWIWILISSYYFYIQTSHPRYIIILLMITVISYLSGLLIEMTNKKHSEKIKKSILIGSILCNIGLLFLFKYFDFFTDVIQGILAIVNIKMNIPKLGLALPVGISFYTFEAVGYIIDVYRGNIKAEKNLPKYALFIAFFPQLLAGPIERAKHMLDQFQIKHSFNYEKIKSGLLLILWGLFEKLVVADRLSKLVDTVFSNPDSYRGFYVVIASIFFTFQIYCDFSGYSDMAVGVARVLGIELTKNFQRPYFSRSIRGFWRRWHITLCSWFKDYLYIPLGGNRCSKIKNYRNIMIVFIVSGLWHGAALNFIVWGTLHGAYQVIEKVMEPLGKKVIKKFKINTEAFGYKFYQVIRTFILVDFAWIFFKANSLSAAFKLINNMFYFNPWVLRDGSIYNLGLTDKEFGISILGIVIILVVNLLQRKNNLYWWLQSKNMAARWSVYLAAALIIIIFGVYGPEYNPQQFIYFQF</sequence>
<evidence type="ECO:0000256" key="2">
    <source>
        <dbReference type="ARBA" id="ARBA00010323"/>
    </source>
</evidence>
<proteinExistence type="inferred from homology"/>
<feature type="transmembrane region" description="Helical" evidence="8">
    <location>
        <begin position="459"/>
        <end position="475"/>
    </location>
</feature>
<evidence type="ECO:0000256" key="7">
    <source>
        <dbReference type="PIRNR" id="PIRNR016636"/>
    </source>
</evidence>
<feature type="transmembrane region" description="Helical" evidence="8">
    <location>
        <begin position="41"/>
        <end position="62"/>
    </location>
</feature>
<feature type="transmembrane region" description="Helical" evidence="8">
    <location>
        <begin position="311"/>
        <end position="334"/>
    </location>
</feature>
<keyword evidence="6 7" id="KW-0472">Membrane</keyword>